<protein>
    <recommendedName>
        <fullName evidence="1">Trk system potassium uptake protein TrkA</fullName>
    </recommendedName>
</protein>
<dbReference type="InterPro" id="IPR050721">
    <property type="entry name" value="Trk_Ktr_HKT_K-transport"/>
</dbReference>
<organism evidence="9 10">
    <name type="scientific">Alkalibacter saccharofermentans DSM 14828</name>
    <dbReference type="NCBI Taxonomy" id="1120975"/>
    <lineage>
        <taxon>Bacteria</taxon>
        <taxon>Bacillati</taxon>
        <taxon>Bacillota</taxon>
        <taxon>Clostridia</taxon>
        <taxon>Eubacteriales</taxon>
        <taxon>Eubacteriaceae</taxon>
        <taxon>Alkalibacter</taxon>
    </lineage>
</organism>
<dbReference type="PRINTS" id="PR00335">
    <property type="entry name" value="KUPTAKETRKA"/>
</dbReference>
<dbReference type="PANTHER" id="PTHR43833:SF5">
    <property type="entry name" value="TRK SYSTEM POTASSIUM UPTAKE PROTEIN TRKA"/>
    <property type="match status" value="1"/>
</dbReference>
<dbReference type="PANTHER" id="PTHR43833">
    <property type="entry name" value="POTASSIUM CHANNEL PROTEIN 2-RELATED-RELATED"/>
    <property type="match status" value="1"/>
</dbReference>
<dbReference type="InterPro" id="IPR006037">
    <property type="entry name" value="RCK_C"/>
</dbReference>
<dbReference type="NCBIfam" id="NF007041">
    <property type="entry name" value="PRK09496.3-4"/>
    <property type="match status" value="1"/>
</dbReference>
<dbReference type="InterPro" id="IPR006036">
    <property type="entry name" value="K_uptake_TrkA"/>
</dbReference>
<sequence>MNVMIVGAGKLGVRLAKTMNLENMDVTLVDDNPKVIEKVNEHLDVLTVVASGINVSSLMELNIDKFDLLVATTEGDATNSVICTFAKKLGCKKTIARIRDPEYMEQMSFIKEELGIDLVINPDLATANTIAKYLMRSVAFYSGEFASGKVKMIDFKTGNLENFTGKKISEIEGMENLLITAISREGSLIIPDGSTILQSGDVIYVIGLCEHIDRFSKRFQLKGVEKKVENAMILGGGNVGYYLAKALAKSKVKVTIIDQDRRKVQKLAEQLDHVLVINGDGTDITLLEEENIEQMDAFVGVTGFDEQNLLMALMAKQYGVSKAIAKVSRQNYTKIIDKLDIDVAINPVNITASNILKYVRGGKVASVSLLLGGKGEVTEIIVSPDMPYINKPIHNLNLPKGLIIGAIIRDGKVEIPNGSSVIRENDRIVVFTLAEDIESLKTLFKPGKGGLLGELWNRSKSIGFNSDN</sequence>
<dbReference type="AlphaFoldDB" id="A0A1M4ZA89"/>
<dbReference type="Pfam" id="PF02254">
    <property type="entry name" value="TrkA_N"/>
    <property type="match status" value="2"/>
</dbReference>
<reference evidence="9 10" key="1">
    <citation type="submission" date="2016-11" db="EMBL/GenBank/DDBJ databases">
        <authorList>
            <person name="Jaros S."/>
            <person name="Januszkiewicz K."/>
            <person name="Wedrychowicz H."/>
        </authorList>
    </citation>
    <scope>NUCLEOTIDE SEQUENCE [LARGE SCALE GENOMIC DNA]</scope>
    <source>
        <strain evidence="9 10">DSM 14828</strain>
    </source>
</reference>
<dbReference type="PROSITE" id="PS51201">
    <property type="entry name" value="RCK_N"/>
    <property type="match status" value="2"/>
</dbReference>
<evidence type="ECO:0000313" key="10">
    <source>
        <dbReference type="Proteomes" id="UP000184251"/>
    </source>
</evidence>
<name>A0A1M4ZA89_9FIRM</name>
<keyword evidence="10" id="KW-1185">Reference proteome</keyword>
<keyword evidence="2" id="KW-0813">Transport</keyword>
<dbReference type="InterPro" id="IPR036721">
    <property type="entry name" value="RCK_C_sf"/>
</dbReference>
<dbReference type="GO" id="GO:0015079">
    <property type="term" value="F:potassium ion transmembrane transporter activity"/>
    <property type="evidence" value="ECO:0007669"/>
    <property type="project" value="InterPro"/>
</dbReference>
<proteinExistence type="predicted"/>
<evidence type="ECO:0000256" key="6">
    <source>
        <dbReference type="ARBA" id="ARBA00023065"/>
    </source>
</evidence>
<evidence type="ECO:0000256" key="3">
    <source>
        <dbReference type="ARBA" id="ARBA00022538"/>
    </source>
</evidence>
<evidence type="ECO:0000259" key="7">
    <source>
        <dbReference type="PROSITE" id="PS51201"/>
    </source>
</evidence>
<dbReference type="NCBIfam" id="NF007032">
    <property type="entry name" value="PRK09496.1-4"/>
    <property type="match status" value="1"/>
</dbReference>
<dbReference type="OrthoDB" id="9775180at2"/>
<dbReference type="PROSITE" id="PS51202">
    <property type="entry name" value="RCK_C"/>
    <property type="match status" value="2"/>
</dbReference>
<feature type="domain" description="RCK N-terminal" evidence="7">
    <location>
        <begin position="1"/>
        <end position="120"/>
    </location>
</feature>
<evidence type="ECO:0000256" key="4">
    <source>
        <dbReference type="ARBA" id="ARBA00022958"/>
    </source>
</evidence>
<dbReference type="GO" id="GO:0005886">
    <property type="term" value="C:plasma membrane"/>
    <property type="evidence" value="ECO:0007669"/>
    <property type="project" value="InterPro"/>
</dbReference>
<dbReference type="STRING" id="1120975.SAMN02746064_01989"/>
<dbReference type="InterPro" id="IPR003148">
    <property type="entry name" value="RCK_N"/>
</dbReference>
<keyword evidence="4" id="KW-0630">Potassium</keyword>
<dbReference type="NCBIfam" id="NF007039">
    <property type="entry name" value="PRK09496.3-2"/>
    <property type="match status" value="1"/>
</dbReference>
<evidence type="ECO:0000256" key="5">
    <source>
        <dbReference type="ARBA" id="ARBA00023027"/>
    </source>
</evidence>
<keyword evidence="5" id="KW-0520">NAD</keyword>
<dbReference type="SUPFAM" id="SSF116726">
    <property type="entry name" value="TrkA C-terminal domain-like"/>
    <property type="match status" value="2"/>
</dbReference>
<keyword evidence="3" id="KW-0633">Potassium transport</keyword>
<feature type="domain" description="RCK C-terminal" evidence="8">
    <location>
        <begin position="140"/>
        <end position="221"/>
    </location>
</feature>
<gene>
    <name evidence="9" type="ORF">SAMN02746064_01989</name>
</gene>
<evidence type="ECO:0000256" key="1">
    <source>
        <dbReference type="ARBA" id="ARBA00017378"/>
    </source>
</evidence>
<feature type="domain" description="RCK N-terminal" evidence="7">
    <location>
        <begin position="228"/>
        <end position="345"/>
    </location>
</feature>
<accession>A0A1M4ZA89</accession>
<feature type="domain" description="RCK C-terminal" evidence="8">
    <location>
        <begin position="365"/>
        <end position="446"/>
    </location>
</feature>
<evidence type="ECO:0000259" key="8">
    <source>
        <dbReference type="PROSITE" id="PS51202"/>
    </source>
</evidence>
<dbReference type="InterPro" id="IPR036291">
    <property type="entry name" value="NAD(P)-bd_dom_sf"/>
</dbReference>
<evidence type="ECO:0000256" key="2">
    <source>
        <dbReference type="ARBA" id="ARBA00022448"/>
    </source>
</evidence>
<keyword evidence="6" id="KW-0406">Ion transport</keyword>
<dbReference type="Gene3D" id="3.40.50.720">
    <property type="entry name" value="NAD(P)-binding Rossmann-like Domain"/>
    <property type="match status" value="2"/>
</dbReference>
<dbReference type="NCBIfam" id="NF007031">
    <property type="entry name" value="PRK09496.1-2"/>
    <property type="match status" value="1"/>
</dbReference>
<dbReference type="SUPFAM" id="SSF51735">
    <property type="entry name" value="NAD(P)-binding Rossmann-fold domains"/>
    <property type="match status" value="2"/>
</dbReference>
<evidence type="ECO:0000313" key="9">
    <source>
        <dbReference type="EMBL" id="SHF14924.1"/>
    </source>
</evidence>
<dbReference type="Gene3D" id="3.30.70.1450">
    <property type="entry name" value="Regulator of K+ conductance, C-terminal domain"/>
    <property type="match status" value="2"/>
</dbReference>
<dbReference type="Proteomes" id="UP000184251">
    <property type="component" value="Unassembled WGS sequence"/>
</dbReference>
<dbReference type="Pfam" id="PF02080">
    <property type="entry name" value="TrkA_C"/>
    <property type="match status" value="2"/>
</dbReference>
<dbReference type="EMBL" id="FQTU01000016">
    <property type="protein sequence ID" value="SHF14924.1"/>
    <property type="molecule type" value="Genomic_DNA"/>
</dbReference>